<accession>L1I495</accession>
<dbReference type="RefSeq" id="XP_005817857.1">
    <property type="nucleotide sequence ID" value="XM_005817800.1"/>
</dbReference>
<dbReference type="EnsemblProtists" id="EKX30877">
    <property type="protein sequence ID" value="EKX30877"/>
    <property type="gene ID" value="GUITHDRAFT_50701"/>
</dbReference>
<protein>
    <recommendedName>
        <fullName evidence="4">Lon N-terminal domain-containing protein</fullName>
    </recommendedName>
</protein>
<dbReference type="GeneID" id="17287597"/>
<dbReference type="EMBL" id="JH993483">
    <property type="protein sequence ID" value="EKX30877.1"/>
    <property type="molecule type" value="Genomic_DNA"/>
</dbReference>
<dbReference type="AlphaFoldDB" id="L1I495"/>
<feature type="non-terminal residue" evidence="1">
    <location>
        <position position="1"/>
    </location>
</feature>
<dbReference type="PaxDb" id="55529-EKX30877"/>
<dbReference type="OrthoDB" id="3919at2759"/>
<gene>
    <name evidence="1" type="ORF">GUITHDRAFT_50701</name>
</gene>
<dbReference type="KEGG" id="gtt:GUITHDRAFT_50701"/>
<reference evidence="2" key="3">
    <citation type="submission" date="2016-03" db="UniProtKB">
        <authorList>
            <consortium name="EnsemblProtists"/>
        </authorList>
    </citation>
    <scope>IDENTIFICATION</scope>
</reference>
<keyword evidence="3" id="KW-1185">Reference proteome</keyword>
<name>L1I495_GUITC</name>
<evidence type="ECO:0000313" key="1">
    <source>
        <dbReference type="EMBL" id="EKX30877.1"/>
    </source>
</evidence>
<evidence type="ECO:0008006" key="4">
    <source>
        <dbReference type="Google" id="ProtNLM"/>
    </source>
</evidence>
<feature type="non-terminal residue" evidence="1">
    <location>
        <position position="112"/>
    </location>
</feature>
<dbReference type="Proteomes" id="UP000011087">
    <property type="component" value="Unassembled WGS sequence"/>
</dbReference>
<reference evidence="1 3" key="1">
    <citation type="journal article" date="2012" name="Nature">
        <title>Algal genomes reveal evolutionary mosaicism and the fate of nucleomorphs.</title>
        <authorList>
            <consortium name="DOE Joint Genome Institute"/>
            <person name="Curtis B.A."/>
            <person name="Tanifuji G."/>
            <person name="Burki F."/>
            <person name="Gruber A."/>
            <person name="Irimia M."/>
            <person name="Maruyama S."/>
            <person name="Arias M.C."/>
            <person name="Ball S.G."/>
            <person name="Gile G.H."/>
            <person name="Hirakawa Y."/>
            <person name="Hopkins J.F."/>
            <person name="Kuo A."/>
            <person name="Rensing S.A."/>
            <person name="Schmutz J."/>
            <person name="Symeonidi A."/>
            <person name="Elias M."/>
            <person name="Eveleigh R.J."/>
            <person name="Herman E.K."/>
            <person name="Klute M.J."/>
            <person name="Nakayama T."/>
            <person name="Obornik M."/>
            <person name="Reyes-Prieto A."/>
            <person name="Armbrust E.V."/>
            <person name="Aves S.J."/>
            <person name="Beiko R.G."/>
            <person name="Coutinho P."/>
            <person name="Dacks J.B."/>
            <person name="Durnford D.G."/>
            <person name="Fast N.M."/>
            <person name="Green B.R."/>
            <person name="Grisdale C.J."/>
            <person name="Hempel F."/>
            <person name="Henrissat B."/>
            <person name="Hoppner M.P."/>
            <person name="Ishida K."/>
            <person name="Kim E."/>
            <person name="Koreny L."/>
            <person name="Kroth P.G."/>
            <person name="Liu Y."/>
            <person name="Malik S.B."/>
            <person name="Maier U.G."/>
            <person name="McRose D."/>
            <person name="Mock T."/>
            <person name="Neilson J.A."/>
            <person name="Onodera N.T."/>
            <person name="Poole A.M."/>
            <person name="Pritham E.J."/>
            <person name="Richards T.A."/>
            <person name="Rocap G."/>
            <person name="Roy S.W."/>
            <person name="Sarai C."/>
            <person name="Schaack S."/>
            <person name="Shirato S."/>
            <person name="Slamovits C.H."/>
            <person name="Spencer D.F."/>
            <person name="Suzuki S."/>
            <person name="Worden A.Z."/>
            <person name="Zauner S."/>
            <person name="Barry K."/>
            <person name="Bell C."/>
            <person name="Bharti A.K."/>
            <person name="Crow J.A."/>
            <person name="Grimwood J."/>
            <person name="Kramer R."/>
            <person name="Lindquist E."/>
            <person name="Lucas S."/>
            <person name="Salamov A."/>
            <person name="McFadden G.I."/>
            <person name="Lane C.E."/>
            <person name="Keeling P.J."/>
            <person name="Gray M.W."/>
            <person name="Grigoriev I.V."/>
            <person name="Archibald J.M."/>
        </authorList>
    </citation>
    <scope>NUCLEOTIDE SEQUENCE</scope>
    <source>
        <strain evidence="1 3">CCMP2712</strain>
    </source>
</reference>
<evidence type="ECO:0000313" key="2">
    <source>
        <dbReference type="EnsemblProtists" id="EKX30877"/>
    </source>
</evidence>
<dbReference type="HOGENOM" id="CLU_2152418_0_0_1"/>
<reference evidence="3" key="2">
    <citation type="submission" date="2012-11" db="EMBL/GenBank/DDBJ databases">
        <authorList>
            <person name="Kuo A."/>
            <person name="Curtis B.A."/>
            <person name="Tanifuji G."/>
            <person name="Burki F."/>
            <person name="Gruber A."/>
            <person name="Irimia M."/>
            <person name="Maruyama S."/>
            <person name="Arias M.C."/>
            <person name="Ball S.G."/>
            <person name="Gile G.H."/>
            <person name="Hirakawa Y."/>
            <person name="Hopkins J.F."/>
            <person name="Rensing S.A."/>
            <person name="Schmutz J."/>
            <person name="Symeonidi A."/>
            <person name="Elias M."/>
            <person name="Eveleigh R.J."/>
            <person name="Herman E.K."/>
            <person name="Klute M.J."/>
            <person name="Nakayama T."/>
            <person name="Obornik M."/>
            <person name="Reyes-Prieto A."/>
            <person name="Armbrust E.V."/>
            <person name="Aves S.J."/>
            <person name="Beiko R.G."/>
            <person name="Coutinho P."/>
            <person name="Dacks J.B."/>
            <person name="Durnford D.G."/>
            <person name="Fast N.M."/>
            <person name="Green B.R."/>
            <person name="Grisdale C."/>
            <person name="Hempe F."/>
            <person name="Henrissat B."/>
            <person name="Hoppner M.P."/>
            <person name="Ishida K.-I."/>
            <person name="Kim E."/>
            <person name="Koreny L."/>
            <person name="Kroth P.G."/>
            <person name="Liu Y."/>
            <person name="Malik S.-B."/>
            <person name="Maier U.G."/>
            <person name="McRose D."/>
            <person name="Mock T."/>
            <person name="Neilson J.A."/>
            <person name="Onodera N.T."/>
            <person name="Poole A.M."/>
            <person name="Pritham E.J."/>
            <person name="Richards T.A."/>
            <person name="Rocap G."/>
            <person name="Roy S.W."/>
            <person name="Sarai C."/>
            <person name="Schaack S."/>
            <person name="Shirato S."/>
            <person name="Slamovits C.H."/>
            <person name="Spencer D.F."/>
            <person name="Suzuki S."/>
            <person name="Worden A.Z."/>
            <person name="Zauner S."/>
            <person name="Barry K."/>
            <person name="Bell C."/>
            <person name="Bharti A.K."/>
            <person name="Crow J.A."/>
            <person name="Grimwood J."/>
            <person name="Kramer R."/>
            <person name="Lindquist E."/>
            <person name="Lucas S."/>
            <person name="Salamov A."/>
            <person name="McFadden G.I."/>
            <person name="Lane C.E."/>
            <person name="Keeling P.J."/>
            <person name="Gray M.W."/>
            <person name="Grigoriev I.V."/>
            <person name="Archibald J.M."/>
        </authorList>
    </citation>
    <scope>NUCLEOTIDE SEQUENCE</scope>
    <source>
        <strain evidence="3">CCMP2712</strain>
    </source>
</reference>
<sequence>GQAEWRETFDPYGQGRLGCMPFPIEDMILPGETKKLHLYEARFLALFEEALKLHGGCSVGRVRIEAITGMEPYISVIAKDYHDQRIVPAHSDEQANNNAIVEDILKLHSDCV</sequence>
<evidence type="ECO:0000313" key="3">
    <source>
        <dbReference type="Proteomes" id="UP000011087"/>
    </source>
</evidence>
<organism evidence="1">
    <name type="scientific">Guillardia theta (strain CCMP2712)</name>
    <name type="common">Cryptophyte</name>
    <dbReference type="NCBI Taxonomy" id="905079"/>
    <lineage>
        <taxon>Eukaryota</taxon>
        <taxon>Cryptophyceae</taxon>
        <taxon>Pyrenomonadales</taxon>
        <taxon>Geminigeraceae</taxon>
        <taxon>Guillardia</taxon>
    </lineage>
</organism>
<proteinExistence type="predicted"/>